<proteinExistence type="predicted"/>
<evidence type="ECO:0000313" key="1">
    <source>
        <dbReference type="EMBL" id="QTH73238.1"/>
    </source>
</evidence>
<dbReference type="RefSeq" id="WP_208844857.1">
    <property type="nucleotide sequence ID" value="NZ_CP072135.1"/>
</dbReference>
<reference evidence="1" key="1">
    <citation type="submission" date="2021-03" db="EMBL/GenBank/DDBJ databases">
        <title>Complete Genome of Pseudoalteromonas xiamenensis STKMTI.2, a new potential marine bacterium producing anti-Vibrio compounds.</title>
        <authorList>
            <person name="Handayani D.P."/>
            <person name="Isnansetyo A."/>
            <person name="Istiqomah I."/>
            <person name="Jumina J."/>
        </authorList>
    </citation>
    <scope>NUCLEOTIDE SEQUENCE</scope>
    <source>
        <strain evidence="1">STKMTI.2</strain>
        <plasmid evidence="1">unnamed5</plasmid>
    </source>
</reference>
<name>A0A975HML0_9GAMM</name>
<dbReference type="Pfam" id="PF22098">
    <property type="entry name" value="DUF6942"/>
    <property type="match status" value="1"/>
</dbReference>
<keyword evidence="1" id="KW-0614">Plasmid</keyword>
<evidence type="ECO:0000313" key="2">
    <source>
        <dbReference type="Proteomes" id="UP000664904"/>
    </source>
</evidence>
<keyword evidence="2" id="KW-1185">Reference proteome</keyword>
<dbReference type="Proteomes" id="UP000664904">
    <property type="component" value="Plasmid unnamed5"/>
</dbReference>
<organism evidence="1 2">
    <name type="scientific">Pseudoalteromonas xiamenensis</name>
    <dbReference type="NCBI Taxonomy" id="882626"/>
    <lineage>
        <taxon>Bacteria</taxon>
        <taxon>Pseudomonadati</taxon>
        <taxon>Pseudomonadota</taxon>
        <taxon>Gammaproteobacteria</taxon>
        <taxon>Alteromonadales</taxon>
        <taxon>Pseudoalteromonadaceae</taxon>
        <taxon>Pseudoalteromonas</taxon>
    </lineage>
</organism>
<dbReference type="InterPro" id="IPR054222">
    <property type="entry name" value="DUF6942"/>
</dbReference>
<dbReference type="EMBL" id="CP072135">
    <property type="protein sequence ID" value="QTH73238.1"/>
    <property type="molecule type" value="Genomic_DNA"/>
</dbReference>
<gene>
    <name evidence="1" type="ORF">J5O05_20875</name>
</gene>
<geneLocation type="plasmid" evidence="1 2">
    <name>unnamed5</name>
</geneLocation>
<dbReference type="KEGG" id="pxi:J5O05_20875"/>
<accession>A0A975HML0</accession>
<dbReference type="AlphaFoldDB" id="A0A975HML0"/>
<sequence>MDRIGFGIEHPKIAVYVEHKPKIAGYIDFGIHRALEPGEIQWIGQEAGNGWRKQFNVFAKLLNALNHPAYTQHQLKPWQSYRDQHLLQATGKEAYLFSPPVLNEEPTIHLIAGRAYAKKLLEQQLVSLTLIWLDDEFAIDTEHRVIVCPFFDYRQLSNIKIERLCELIRTLY</sequence>
<protein>
    <submittedName>
        <fullName evidence="1">Uncharacterized protein</fullName>
    </submittedName>
</protein>